<protein>
    <recommendedName>
        <fullName evidence="1">DUF6752 domain-containing protein</fullName>
    </recommendedName>
</protein>
<accession>A0A3A5HFA7</accession>
<evidence type="ECO:0000313" key="3">
    <source>
        <dbReference type="Proteomes" id="UP000276542"/>
    </source>
</evidence>
<dbReference type="OrthoDB" id="4951290at2"/>
<gene>
    <name evidence="2" type="ORF">D4739_10760</name>
</gene>
<keyword evidence="3" id="KW-1185">Reference proteome</keyword>
<dbReference type="InterPro" id="IPR046640">
    <property type="entry name" value="DUF6752"/>
</dbReference>
<organism evidence="2 3">
    <name type="scientific">Nocardioides cavernaquae</name>
    <dbReference type="NCBI Taxonomy" id="2321396"/>
    <lineage>
        <taxon>Bacteria</taxon>
        <taxon>Bacillati</taxon>
        <taxon>Actinomycetota</taxon>
        <taxon>Actinomycetes</taxon>
        <taxon>Propionibacteriales</taxon>
        <taxon>Nocardioidaceae</taxon>
        <taxon>Nocardioides</taxon>
    </lineage>
</organism>
<feature type="domain" description="DUF6752" evidence="1">
    <location>
        <begin position="19"/>
        <end position="73"/>
    </location>
</feature>
<reference evidence="3" key="1">
    <citation type="submission" date="2018-09" db="EMBL/GenBank/DDBJ databases">
        <authorList>
            <person name="Zhu H."/>
        </authorList>
    </citation>
    <scope>NUCLEOTIDE SEQUENCE [LARGE SCALE GENOMIC DNA]</scope>
    <source>
        <strain evidence="3">K1W22B-1</strain>
    </source>
</reference>
<dbReference type="AlphaFoldDB" id="A0A3A5HFA7"/>
<dbReference type="RefSeq" id="WP_120060621.1">
    <property type="nucleotide sequence ID" value="NZ_QYRP01000002.1"/>
</dbReference>
<evidence type="ECO:0000259" key="1">
    <source>
        <dbReference type="Pfam" id="PF20537"/>
    </source>
</evidence>
<dbReference type="Proteomes" id="UP000276542">
    <property type="component" value="Unassembled WGS sequence"/>
</dbReference>
<dbReference type="EMBL" id="QYRP01000002">
    <property type="protein sequence ID" value="RJS46650.1"/>
    <property type="molecule type" value="Genomic_DNA"/>
</dbReference>
<name>A0A3A5HFA7_9ACTN</name>
<dbReference type="Pfam" id="PF20537">
    <property type="entry name" value="DUF6752"/>
    <property type="match status" value="1"/>
</dbReference>
<comment type="caution">
    <text evidence="2">The sequence shown here is derived from an EMBL/GenBank/DDBJ whole genome shotgun (WGS) entry which is preliminary data.</text>
</comment>
<sequence>MNIKQRVKTRASQSATFDLRKRVKVLEDEVQECRRLNLRVAELTDLVMELLLPVSQQDEQKVRDLLVRYQDSL</sequence>
<evidence type="ECO:0000313" key="2">
    <source>
        <dbReference type="EMBL" id="RJS46650.1"/>
    </source>
</evidence>
<proteinExistence type="predicted"/>